<proteinExistence type="predicted"/>
<dbReference type="AlphaFoldDB" id="A0AAW1L8Q4"/>
<dbReference type="EMBL" id="JASPKY010000148">
    <property type="protein sequence ID" value="KAK9730335.1"/>
    <property type="molecule type" value="Genomic_DNA"/>
</dbReference>
<keyword evidence="5" id="KW-1185">Reference proteome</keyword>
<evidence type="ECO:0000313" key="5">
    <source>
        <dbReference type="Proteomes" id="UP001458880"/>
    </source>
</evidence>
<dbReference type="InterPro" id="IPR002110">
    <property type="entry name" value="Ankyrin_rpt"/>
</dbReference>
<evidence type="ECO:0000256" key="2">
    <source>
        <dbReference type="ARBA" id="ARBA00023043"/>
    </source>
</evidence>
<evidence type="ECO:0000313" key="4">
    <source>
        <dbReference type="EMBL" id="KAK9730335.1"/>
    </source>
</evidence>
<dbReference type="PROSITE" id="PS50297">
    <property type="entry name" value="ANK_REP_REGION"/>
    <property type="match status" value="1"/>
</dbReference>
<dbReference type="PANTHER" id="PTHR24189:SF50">
    <property type="entry name" value="ANKYRIN REPEAT AND SOCS BOX PROTEIN 2"/>
    <property type="match status" value="1"/>
</dbReference>
<dbReference type="Pfam" id="PF12796">
    <property type="entry name" value="Ank_2"/>
    <property type="match status" value="1"/>
</dbReference>
<accession>A0AAW1L8Q4</accession>
<sequence length="101" mass="11219">MQCLHIGIAKLLIENGASINNADNNGITLLHLAVVMKNEEISKLLIEKGAHINATDKRGRTPLYESINYVDIEVTKLLIEKVQISRKPTTTIVFRHGGKET</sequence>
<dbReference type="InterPro" id="IPR036770">
    <property type="entry name" value="Ankyrin_rpt-contain_sf"/>
</dbReference>
<dbReference type="InterPro" id="IPR050745">
    <property type="entry name" value="Multifunctional_regulatory"/>
</dbReference>
<organism evidence="4 5">
    <name type="scientific">Popillia japonica</name>
    <name type="common">Japanese beetle</name>
    <dbReference type="NCBI Taxonomy" id="7064"/>
    <lineage>
        <taxon>Eukaryota</taxon>
        <taxon>Metazoa</taxon>
        <taxon>Ecdysozoa</taxon>
        <taxon>Arthropoda</taxon>
        <taxon>Hexapoda</taxon>
        <taxon>Insecta</taxon>
        <taxon>Pterygota</taxon>
        <taxon>Neoptera</taxon>
        <taxon>Endopterygota</taxon>
        <taxon>Coleoptera</taxon>
        <taxon>Polyphaga</taxon>
        <taxon>Scarabaeiformia</taxon>
        <taxon>Scarabaeidae</taxon>
        <taxon>Rutelinae</taxon>
        <taxon>Popillia</taxon>
    </lineage>
</organism>
<keyword evidence="1" id="KW-0677">Repeat</keyword>
<feature type="repeat" description="ANK" evidence="3">
    <location>
        <begin position="25"/>
        <end position="57"/>
    </location>
</feature>
<dbReference type="Proteomes" id="UP001458880">
    <property type="component" value="Unassembled WGS sequence"/>
</dbReference>
<evidence type="ECO:0000256" key="3">
    <source>
        <dbReference type="PROSITE-ProRule" id="PRU00023"/>
    </source>
</evidence>
<dbReference type="PANTHER" id="PTHR24189">
    <property type="entry name" value="MYOTROPHIN"/>
    <property type="match status" value="1"/>
</dbReference>
<dbReference type="PROSITE" id="PS50088">
    <property type="entry name" value="ANK_REPEAT"/>
    <property type="match status" value="1"/>
</dbReference>
<reference evidence="4 5" key="1">
    <citation type="journal article" date="2024" name="BMC Genomics">
        <title>De novo assembly and annotation of Popillia japonica's genome with initial clues to its potential as an invasive pest.</title>
        <authorList>
            <person name="Cucini C."/>
            <person name="Boschi S."/>
            <person name="Funari R."/>
            <person name="Cardaioli E."/>
            <person name="Iannotti N."/>
            <person name="Marturano G."/>
            <person name="Paoli F."/>
            <person name="Bruttini M."/>
            <person name="Carapelli A."/>
            <person name="Frati F."/>
            <person name="Nardi F."/>
        </authorList>
    </citation>
    <scope>NUCLEOTIDE SEQUENCE [LARGE SCALE GENOMIC DNA]</scope>
    <source>
        <strain evidence="4">DMR45628</strain>
    </source>
</reference>
<dbReference type="SMART" id="SM00248">
    <property type="entry name" value="ANK"/>
    <property type="match status" value="2"/>
</dbReference>
<gene>
    <name evidence="4" type="ORF">QE152_g15248</name>
</gene>
<comment type="caution">
    <text evidence="4">The sequence shown here is derived from an EMBL/GenBank/DDBJ whole genome shotgun (WGS) entry which is preliminary data.</text>
</comment>
<name>A0AAW1L8Q4_POPJA</name>
<keyword evidence="2 3" id="KW-0040">ANK repeat</keyword>
<evidence type="ECO:0000256" key="1">
    <source>
        <dbReference type="ARBA" id="ARBA00022737"/>
    </source>
</evidence>
<dbReference type="Gene3D" id="1.25.40.20">
    <property type="entry name" value="Ankyrin repeat-containing domain"/>
    <property type="match status" value="1"/>
</dbReference>
<protein>
    <submittedName>
        <fullName evidence="4">Ankyrin repeats (3 copies)</fullName>
    </submittedName>
</protein>
<dbReference type="SUPFAM" id="SSF48403">
    <property type="entry name" value="Ankyrin repeat"/>
    <property type="match status" value="1"/>
</dbReference>